<feature type="non-terminal residue" evidence="1">
    <location>
        <position position="1"/>
    </location>
</feature>
<organism evidence="1 2">
    <name type="scientific">Meganyctiphanes norvegica</name>
    <name type="common">Northern krill</name>
    <name type="synonym">Thysanopoda norvegica</name>
    <dbReference type="NCBI Taxonomy" id="48144"/>
    <lineage>
        <taxon>Eukaryota</taxon>
        <taxon>Metazoa</taxon>
        <taxon>Ecdysozoa</taxon>
        <taxon>Arthropoda</taxon>
        <taxon>Crustacea</taxon>
        <taxon>Multicrustacea</taxon>
        <taxon>Malacostraca</taxon>
        <taxon>Eumalacostraca</taxon>
        <taxon>Eucarida</taxon>
        <taxon>Euphausiacea</taxon>
        <taxon>Euphausiidae</taxon>
        <taxon>Meganyctiphanes</taxon>
    </lineage>
</organism>
<dbReference type="PANTHER" id="PTHR16166:SF141">
    <property type="entry name" value="INTERMEMBRANE LIPID TRANSFER PROTEIN VPS13D"/>
    <property type="match status" value="1"/>
</dbReference>
<sequence>DDKVDNQLIAAQCPVTLYATPQNKNDESRHLPALVLTAHQIISPCTNAVIFKHLMVTMKNLTLTLEEELVFKLLLMLGYDQSDSELEKVEEQQYAMRRMLAAATSVNCTRYYFTHLKLLLNQVRLSVLTSKRMSPELKKIKHKMGLTLVRFENAQVNLDPFVRCHPFETSRFLFDCITNHYREELKSQALRILGSTDFLGNPFGFLADVSEGVTELVNEGSVGGLVWNVTHGMANSTAKVTGSISDAVVRVTMDDRHEESRQRLRQQLSSNSADHFVSGLRGLGLGIYGGLTSIVSQTYSGASQEGFPGFFSGFAKGMVGTVTKPAIGFLDLASGTASAVRDTSKNPEKKMPGRIRKPRLVIGLNGMMPRYSPTQADGQELLLSFSQNNEEIFLGYEVLREGEEDLRVLISSNQVRVFSQIEASLPPTIVLNVLYTELYSCRAVVVQMDEKLEQKHYIELTMKADKAEVSGVPQPSQQPCKRPKVRCDSRAIAHKVAQQINYSRNLHDELRQTVFSKEEDNADD</sequence>
<proteinExistence type="predicted"/>
<evidence type="ECO:0008006" key="3">
    <source>
        <dbReference type="Google" id="ProtNLM"/>
    </source>
</evidence>
<dbReference type="EMBL" id="CAXKWB010034710">
    <property type="protein sequence ID" value="CAL4145247.1"/>
    <property type="molecule type" value="Genomic_DNA"/>
</dbReference>
<name>A0AAV2RX60_MEGNR</name>
<dbReference type="GO" id="GO:0045053">
    <property type="term" value="P:protein retention in Golgi apparatus"/>
    <property type="evidence" value="ECO:0007669"/>
    <property type="project" value="TreeGrafter"/>
</dbReference>
<evidence type="ECO:0000313" key="2">
    <source>
        <dbReference type="Proteomes" id="UP001497623"/>
    </source>
</evidence>
<gene>
    <name evidence="1" type="ORF">MNOR_LOCUS29633</name>
</gene>
<evidence type="ECO:0000313" key="1">
    <source>
        <dbReference type="EMBL" id="CAL4145247.1"/>
    </source>
</evidence>
<protein>
    <recommendedName>
        <fullName evidence="3">Vacuolar protein sorting-associated protein 13 DH-like domain-containing protein</fullName>
    </recommendedName>
</protein>
<dbReference type="Proteomes" id="UP001497623">
    <property type="component" value="Unassembled WGS sequence"/>
</dbReference>
<dbReference type="AlphaFoldDB" id="A0AAV2RX60"/>
<keyword evidence="2" id="KW-1185">Reference proteome</keyword>
<accession>A0AAV2RX60</accession>
<dbReference type="GO" id="GO:0007005">
    <property type="term" value="P:mitochondrion organization"/>
    <property type="evidence" value="ECO:0007669"/>
    <property type="project" value="TreeGrafter"/>
</dbReference>
<comment type="caution">
    <text evidence="1">The sequence shown here is derived from an EMBL/GenBank/DDBJ whole genome shotgun (WGS) entry which is preliminary data.</text>
</comment>
<dbReference type="PANTHER" id="PTHR16166">
    <property type="entry name" value="VACUOLAR PROTEIN SORTING-ASSOCIATED PROTEIN VPS13"/>
    <property type="match status" value="1"/>
</dbReference>
<dbReference type="GO" id="GO:0006623">
    <property type="term" value="P:protein targeting to vacuole"/>
    <property type="evidence" value="ECO:0007669"/>
    <property type="project" value="TreeGrafter"/>
</dbReference>
<dbReference type="InterPro" id="IPR026847">
    <property type="entry name" value="VPS13"/>
</dbReference>
<reference evidence="1 2" key="1">
    <citation type="submission" date="2024-05" db="EMBL/GenBank/DDBJ databases">
        <authorList>
            <person name="Wallberg A."/>
        </authorList>
    </citation>
    <scope>NUCLEOTIDE SEQUENCE [LARGE SCALE GENOMIC DNA]</scope>
</reference>
<feature type="non-terminal residue" evidence="1">
    <location>
        <position position="524"/>
    </location>
</feature>